<dbReference type="Pfam" id="PF25390">
    <property type="entry name" value="WD40_RLD"/>
    <property type="match status" value="1"/>
</dbReference>
<dbReference type="Gene3D" id="2.130.10.30">
    <property type="entry name" value="Regulator of chromosome condensation 1/beta-lactamase-inhibitor protein II"/>
    <property type="match status" value="2"/>
</dbReference>
<dbReference type="InterPro" id="IPR009091">
    <property type="entry name" value="RCC1/BLIP-II"/>
</dbReference>
<dbReference type="SUPFAM" id="SSF50985">
    <property type="entry name" value="RCC1/BLIP-II"/>
    <property type="match status" value="1"/>
</dbReference>
<feature type="repeat" description="RCC1" evidence="2">
    <location>
        <begin position="258"/>
        <end position="307"/>
    </location>
</feature>
<dbReference type="PROSITE" id="PS50012">
    <property type="entry name" value="RCC1_3"/>
    <property type="match status" value="6"/>
</dbReference>
<reference evidence="4 6" key="1">
    <citation type="submission" date="2015-02" db="EMBL/GenBank/DDBJ databases">
        <authorList>
            <person name="Chooi Y.-H."/>
        </authorList>
    </citation>
    <scope>NUCLEOTIDE SEQUENCE [LARGE SCALE GENOMIC DNA]</scope>
    <source>
        <strain evidence="4">E3</strain>
    </source>
</reference>
<dbReference type="InterPro" id="IPR000408">
    <property type="entry name" value="Reg_chr_condens"/>
</dbReference>
<keyword evidence="1" id="KW-0677">Repeat</keyword>
<feature type="repeat" description="RCC1" evidence="2">
    <location>
        <begin position="205"/>
        <end position="257"/>
    </location>
</feature>
<feature type="domain" description="RCC1-like" evidence="3">
    <location>
        <begin position="291"/>
        <end position="529"/>
    </location>
</feature>
<proteinExistence type="predicted"/>
<dbReference type="STRING" id="37360.A0A0G4J8C7"/>
<accession>A0A0G4J8C7</accession>
<dbReference type="InterPro" id="IPR004018">
    <property type="entry name" value="RPEL_repeat"/>
</dbReference>
<dbReference type="PANTHER" id="PTHR22870:SF466">
    <property type="entry name" value="ANKYRIN REPEAT-CONTAINING PROTEIN"/>
    <property type="match status" value="1"/>
</dbReference>
<dbReference type="OMA" id="DRICGTS"/>
<keyword evidence="5" id="KW-0496">Mitochondrion</keyword>
<dbReference type="Proteomes" id="UP000039324">
    <property type="component" value="Unassembled WGS sequence"/>
</dbReference>
<geneLocation type="mitochondrion" evidence="5"/>
<feature type="repeat" description="RCC1" evidence="2">
    <location>
        <begin position="415"/>
        <end position="463"/>
    </location>
</feature>
<evidence type="ECO:0000313" key="6">
    <source>
        <dbReference type="Proteomes" id="UP000039324"/>
    </source>
</evidence>
<dbReference type="EMBL" id="OVEO01000012">
    <property type="protein sequence ID" value="SPQ99714.1"/>
    <property type="molecule type" value="Genomic_DNA"/>
</dbReference>
<evidence type="ECO:0000313" key="4">
    <source>
        <dbReference type="EMBL" id="CEP03757.1"/>
    </source>
</evidence>
<dbReference type="EMBL" id="CDSF01000155">
    <property type="protein sequence ID" value="CEP03757.1"/>
    <property type="molecule type" value="Genomic_DNA"/>
</dbReference>
<evidence type="ECO:0000313" key="7">
    <source>
        <dbReference type="Proteomes" id="UP000290189"/>
    </source>
</evidence>
<feature type="repeat" description="RCC1" evidence="2">
    <location>
        <begin position="464"/>
        <end position="513"/>
    </location>
</feature>
<dbReference type="InterPro" id="IPR058923">
    <property type="entry name" value="RCC1-like_dom"/>
</dbReference>
<dbReference type="PROSITE" id="PS00626">
    <property type="entry name" value="RCC1_2"/>
    <property type="match status" value="1"/>
</dbReference>
<dbReference type="Proteomes" id="UP000290189">
    <property type="component" value="Unassembled WGS sequence"/>
</dbReference>
<evidence type="ECO:0000256" key="2">
    <source>
        <dbReference type="PROSITE-ProRule" id="PRU00235"/>
    </source>
</evidence>
<dbReference type="Gene3D" id="6.10.140.2040">
    <property type="match status" value="1"/>
</dbReference>
<feature type="repeat" description="RCC1" evidence="2">
    <location>
        <begin position="308"/>
        <end position="361"/>
    </location>
</feature>
<protein>
    <recommendedName>
        <fullName evidence="3">RCC1-like domain-containing protein</fullName>
    </recommendedName>
</protein>
<evidence type="ECO:0000259" key="3">
    <source>
        <dbReference type="Pfam" id="PF25390"/>
    </source>
</evidence>
<evidence type="ECO:0000313" key="5">
    <source>
        <dbReference type="EMBL" id="SPQ99714.1"/>
    </source>
</evidence>
<gene>
    <name evidence="4" type="ORF">PBRA_003364</name>
    <name evidence="5" type="ORF">PLBR_LOCUS6929</name>
</gene>
<dbReference type="PANTHER" id="PTHR22870">
    <property type="entry name" value="REGULATOR OF CHROMOSOME CONDENSATION"/>
    <property type="match status" value="1"/>
</dbReference>
<organism evidence="4 6">
    <name type="scientific">Plasmodiophora brassicae</name>
    <name type="common">Clubroot disease agent</name>
    <dbReference type="NCBI Taxonomy" id="37360"/>
    <lineage>
        <taxon>Eukaryota</taxon>
        <taxon>Sar</taxon>
        <taxon>Rhizaria</taxon>
        <taxon>Endomyxa</taxon>
        <taxon>Phytomyxea</taxon>
        <taxon>Plasmodiophorida</taxon>
        <taxon>Plasmodiophoridae</taxon>
        <taxon>Plasmodiophora</taxon>
    </lineage>
</organism>
<keyword evidence="6" id="KW-1185">Reference proteome</keyword>
<evidence type="ECO:0000256" key="1">
    <source>
        <dbReference type="ARBA" id="ARBA00022737"/>
    </source>
</evidence>
<reference evidence="5 7" key="2">
    <citation type="submission" date="2018-03" db="EMBL/GenBank/DDBJ databases">
        <authorList>
            <person name="Fogelqvist J."/>
        </authorList>
    </citation>
    <scope>NUCLEOTIDE SEQUENCE [LARGE SCALE GENOMIC DNA]</scope>
</reference>
<sequence>MPGVADNAASVGKIDASLALKLNQQLEARSERDQLVSKSILRDPNESWVSIQDRGDSLHGLLKNRPSRDRLQRLNVIKEDDVSPALIAARDKLKKAQDKDKLESFLTSRPEHGSLRDRRILVDPEQAQPAPLDERAKLERLFAGRPKRESLIEANILKDLSHTEIAAAANEAYVIVPGVVEPLSKSRITSVGVGWSCTIALDDQGNVYSFGSSDNGRLGQGREATTGGEPKRITGFGGARVAAISVGVNHNAAVTDDGKLYLWGEGQWGRLGLGDCEDRYDPTLLDLGEPVSAVSCGAYHTLVLTRSRRVFSFGWNKFGRLGVDMTKHLTSEKPLEITDLAARKVVQVSAGWVSSAAITEDGALYTWGCGTYGVLAHGDEENLWRPKMVAASFGGAAVKSVALGEYHMLCLNAKGDVYSCGRNDYHQLGNAGASVSVPVPVAIGEPVSHVACGKQYSMAVTASGRLLTWGRGSYGVLGQGDIQMKDVPTPVGPISQVARAAGGVAHSALCTSAGQLFTFGNRGANGQLGQ</sequence>
<dbReference type="Pfam" id="PF00415">
    <property type="entry name" value="RCC1"/>
    <property type="match status" value="1"/>
</dbReference>
<dbReference type="InterPro" id="IPR051210">
    <property type="entry name" value="Ub_ligase/GEF_domain"/>
</dbReference>
<dbReference type="OrthoDB" id="8068875at2759"/>
<dbReference type="SMART" id="SM00707">
    <property type="entry name" value="RPEL"/>
    <property type="match status" value="4"/>
</dbReference>
<dbReference type="AlphaFoldDB" id="A0A0G4J8C7"/>
<feature type="repeat" description="RCC1" evidence="2">
    <location>
        <begin position="362"/>
        <end position="414"/>
    </location>
</feature>
<dbReference type="PRINTS" id="PR00633">
    <property type="entry name" value="RCCNDNSATION"/>
</dbReference>
<name>A0A0G4J8C7_PLABS</name>